<keyword evidence="2 5" id="KW-0812">Transmembrane</keyword>
<proteinExistence type="predicted"/>
<sequence>MATCDLIALGVNGTAATYVAVDVVLWVVSAAIGLAFAACGVIKLVVPKRRLALRGSSWISEFSSATVVLVGLTEIAGGLAMLLPAVLKISPPAAIMLGTAGLIVVMLGAAVVHVRRREPGMIVLNLALLALVELAIWDR</sequence>
<dbReference type="InterPro" id="IPR032808">
    <property type="entry name" value="DoxX"/>
</dbReference>
<keyword evidence="7" id="KW-1185">Reference proteome</keyword>
<dbReference type="EMBL" id="MZZM01000005">
    <property type="protein sequence ID" value="ORJ64100.1"/>
    <property type="molecule type" value="Genomic_DNA"/>
</dbReference>
<dbReference type="RefSeq" id="WP_084947626.1">
    <property type="nucleotide sequence ID" value="NZ_MZZM01000005.1"/>
</dbReference>
<dbReference type="AlphaFoldDB" id="A0A1X0YG54"/>
<evidence type="ECO:0000256" key="4">
    <source>
        <dbReference type="ARBA" id="ARBA00023136"/>
    </source>
</evidence>
<evidence type="ECO:0000313" key="6">
    <source>
        <dbReference type="EMBL" id="ORJ64100.1"/>
    </source>
</evidence>
<evidence type="ECO:0000256" key="5">
    <source>
        <dbReference type="SAM" id="Phobius"/>
    </source>
</evidence>
<keyword evidence="3 5" id="KW-1133">Transmembrane helix</keyword>
<reference evidence="6 7" key="1">
    <citation type="submission" date="2017-03" db="EMBL/GenBank/DDBJ databases">
        <title>Genomic insights into Mycobacterium simiae human colonization.</title>
        <authorList>
            <person name="Steffani J.L."/>
            <person name="Brunck M.E."/>
            <person name="Cruz E."/>
            <person name="Montiel R."/>
            <person name="Barona F."/>
        </authorList>
    </citation>
    <scope>NUCLEOTIDE SEQUENCE [LARGE SCALE GENOMIC DNA]</scope>
    <source>
        <strain evidence="6 7">MsiGto</strain>
    </source>
</reference>
<gene>
    <name evidence="6" type="ORF">B5M45_02520</name>
</gene>
<comment type="caution">
    <text evidence="6">The sequence shown here is derived from an EMBL/GenBank/DDBJ whole genome shotgun (WGS) entry which is preliminary data.</text>
</comment>
<dbReference type="GO" id="GO:0016020">
    <property type="term" value="C:membrane"/>
    <property type="evidence" value="ECO:0007669"/>
    <property type="project" value="UniProtKB-SubCell"/>
</dbReference>
<name>A0A1X0YG54_MYCSI</name>
<evidence type="ECO:0000256" key="3">
    <source>
        <dbReference type="ARBA" id="ARBA00022989"/>
    </source>
</evidence>
<feature type="transmembrane region" description="Helical" evidence="5">
    <location>
        <begin position="119"/>
        <end position="137"/>
    </location>
</feature>
<protein>
    <recommendedName>
        <fullName evidence="8">DoxX family protein</fullName>
    </recommendedName>
</protein>
<evidence type="ECO:0000256" key="1">
    <source>
        <dbReference type="ARBA" id="ARBA00004141"/>
    </source>
</evidence>
<feature type="transmembrane region" description="Helical" evidence="5">
    <location>
        <begin position="23"/>
        <end position="46"/>
    </location>
</feature>
<dbReference type="Pfam" id="PF13564">
    <property type="entry name" value="DoxX_2"/>
    <property type="match status" value="1"/>
</dbReference>
<dbReference type="STRING" id="1784.VC42_04960"/>
<dbReference type="Proteomes" id="UP000193040">
    <property type="component" value="Unassembled WGS sequence"/>
</dbReference>
<feature type="transmembrane region" description="Helical" evidence="5">
    <location>
        <begin position="67"/>
        <end position="87"/>
    </location>
</feature>
<feature type="transmembrane region" description="Helical" evidence="5">
    <location>
        <begin position="93"/>
        <end position="112"/>
    </location>
</feature>
<organism evidence="6 7">
    <name type="scientific">Mycobacterium simiae</name>
    <name type="common">Mycobacterium habana</name>
    <dbReference type="NCBI Taxonomy" id="1784"/>
    <lineage>
        <taxon>Bacteria</taxon>
        <taxon>Bacillati</taxon>
        <taxon>Actinomycetota</taxon>
        <taxon>Actinomycetes</taxon>
        <taxon>Mycobacteriales</taxon>
        <taxon>Mycobacteriaceae</taxon>
        <taxon>Mycobacterium</taxon>
        <taxon>Mycobacterium simiae complex</taxon>
    </lineage>
</organism>
<keyword evidence="4 5" id="KW-0472">Membrane</keyword>
<accession>A0A1X0YG54</accession>
<comment type="subcellular location">
    <subcellularLocation>
        <location evidence="1">Membrane</location>
        <topology evidence="1">Multi-pass membrane protein</topology>
    </subcellularLocation>
</comment>
<evidence type="ECO:0000313" key="7">
    <source>
        <dbReference type="Proteomes" id="UP000193040"/>
    </source>
</evidence>
<evidence type="ECO:0000256" key="2">
    <source>
        <dbReference type="ARBA" id="ARBA00022692"/>
    </source>
</evidence>
<evidence type="ECO:0008006" key="8">
    <source>
        <dbReference type="Google" id="ProtNLM"/>
    </source>
</evidence>